<gene>
    <name evidence="1" type="ORF">K788_0005266</name>
</gene>
<sequence length="43" mass="4788">MRHIAGKSHQIETIAGKVAVKRRAINPLRMNCADEISWEGISV</sequence>
<evidence type="ECO:0000313" key="2">
    <source>
        <dbReference type="Proteomes" id="UP000019146"/>
    </source>
</evidence>
<organism evidence="1 2">
    <name type="scientific">Paraburkholderia caribensis MBA4</name>
    <dbReference type="NCBI Taxonomy" id="1323664"/>
    <lineage>
        <taxon>Bacteria</taxon>
        <taxon>Pseudomonadati</taxon>
        <taxon>Pseudomonadota</taxon>
        <taxon>Betaproteobacteria</taxon>
        <taxon>Burkholderiales</taxon>
        <taxon>Burkholderiaceae</taxon>
        <taxon>Paraburkholderia</taxon>
    </lineage>
</organism>
<dbReference type="KEGG" id="bcai:K788_0005266"/>
<protein>
    <submittedName>
        <fullName evidence="1">Uncharacterized protein</fullName>
    </submittedName>
</protein>
<dbReference type="EMBL" id="CP012747">
    <property type="protein sequence ID" value="ALL67191.1"/>
    <property type="molecule type" value="Genomic_DNA"/>
</dbReference>
<dbReference type="AlphaFoldDB" id="A0A0P0RF11"/>
<reference evidence="1 2" key="1">
    <citation type="journal article" date="2014" name="Genome Announc.">
        <title>Draft Genome Sequence of the Haloacid-Degrading Burkholderia caribensis Strain MBA4.</title>
        <authorList>
            <person name="Pan Y."/>
            <person name="Kong K.F."/>
            <person name="Tsang J.S."/>
        </authorList>
    </citation>
    <scope>NUCLEOTIDE SEQUENCE [LARGE SCALE GENOMIC DNA]</scope>
    <source>
        <strain evidence="1 2">MBA4</strain>
    </source>
</reference>
<proteinExistence type="predicted"/>
<dbReference type="Proteomes" id="UP000019146">
    <property type="component" value="Chromosome 2"/>
</dbReference>
<evidence type="ECO:0000313" key="1">
    <source>
        <dbReference type="EMBL" id="ALL67191.1"/>
    </source>
</evidence>
<accession>A0A0P0RF11</accession>
<name>A0A0P0RF11_9BURK</name>